<name>A0A1H3Y067_9ACTO</name>
<dbReference type="Gene3D" id="3.40.720.10">
    <property type="entry name" value="Alkaline Phosphatase, subunit A"/>
    <property type="match status" value="2"/>
</dbReference>
<dbReference type="SUPFAM" id="SSF53649">
    <property type="entry name" value="Alkaline phosphatase-like"/>
    <property type="match status" value="1"/>
</dbReference>
<feature type="binding site" evidence="4">
    <location>
        <position position="128"/>
    </location>
    <ligand>
        <name>Mg(2+)</name>
        <dbReference type="ChEBI" id="CHEBI:18420"/>
    </ligand>
</feature>
<dbReference type="Pfam" id="PF00245">
    <property type="entry name" value="Alk_phosphatase"/>
    <property type="match status" value="1"/>
</dbReference>
<evidence type="ECO:0000256" key="3">
    <source>
        <dbReference type="ARBA" id="ARBA00022737"/>
    </source>
</evidence>
<proteinExistence type="predicted"/>
<keyword evidence="1" id="KW-0597">Phosphoprotein</keyword>
<dbReference type="EMBL" id="FNQV01000004">
    <property type="protein sequence ID" value="SEA05125.1"/>
    <property type="molecule type" value="Genomic_DNA"/>
</dbReference>
<feature type="compositionally biased region" description="Low complexity" evidence="5">
    <location>
        <begin position="270"/>
        <end position="311"/>
    </location>
</feature>
<evidence type="ECO:0000256" key="2">
    <source>
        <dbReference type="ARBA" id="ARBA00022729"/>
    </source>
</evidence>
<reference evidence="9" key="1">
    <citation type="submission" date="2016-10" db="EMBL/GenBank/DDBJ databases">
        <authorList>
            <person name="Varghese N."/>
            <person name="Submissions S."/>
        </authorList>
    </citation>
    <scope>NUCLEOTIDE SEQUENCE [LARGE SCALE GENOMIC DNA]</scope>
    <source>
        <strain evidence="9">KPR-1</strain>
    </source>
</reference>
<evidence type="ECO:0000256" key="1">
    <source>
        <dbReference type="ARBA" id="ARBA00022553"/>
    </source>
</evidence>
<protein>
    <submittedName>
        <fullName evidence="8">PT repeat-containing protein</fullName>
    </submittedName>
</protein>
<keyword evidence="4" id="KW-0479">Metal-binding</keyword>
<dbReference type="InterPro" id="IPR001952">
    <property type="entry name" value="Alkaline_phosphatase"/>
</dbReference>
<dbReference type="Proteomes" id="UP000199288">
    <property type="component" value="Unassembled WGS sequence"/>
</dbReference>
<feature type="binding site" evidence="4">
    <location>
        <position position="179"/>
    </location>
    <ligand>
        <name>Zn(2+)</name>
        <dbReference type="ChEBI" id="CHEBI:29105"/>
        <label>2</label>
    </ligand>
</feature>
<keyword evidence="6" id="KW-0812">Transmembrane</keyword>
<dbReference type="InterPro" id="IPR006970">
    <property type="entry name" value="PT"/>
</dbReference>
<evidence type="ECO:0000313" key="8">
    <source>
        <dbReference type="EMBL" id="SEA05125.1"/>
    </source>
</evidence>
<dbReference type="PANTHER" id="PTHR11596">
    <property type="entry name" value="ALKALINE PHOSPHATASE"/>
    <property type="match status" value="1"/>
</dbReference>
<sequence>MSRLIVSALAAATLVAGGLAATPVAADSAPKNVIVLIGDGMGYNHIDNASSYLAGTTRWQVEWDPATFTGGELGGTPSQEFETWNRVSQQTFPVTGSYDPKAAWSDFNWVKKHPTDSAAAGTALAMVEGGAIDWTGHANDEVRNIEETVDFFDAVSTVSQWVEANSSWKETLVIVTADHETGYLVGPESDPAFDAMTGNKGEVPKLSWHSGDHTNVLVPVFFKGAGAATLAAHATGEDPVRGAFLDNTALANFLIEDLWRAADPTEEPTEQPTEQPTEAPTEAPTEQPTEAPTEQPTEQPTEAPTEQPTAETSEKPTHDAKPLPIGPKQPGKPIASAPKMPVTGGELIMLALLASGLISSGVVLVRRRQAS</sequence>
<evidence type="ECO:0000256" key="6">
    <source>
        <dbReference type="SAM" id="Phobius"/>
    </source>
</evidence>
<feature type="region of interest" description="Disordered" evidence="5">
    <location>
        <begin position="264"/>
        <end position="340"/>
    </location>
</feature>
<dbReference type="GO" id="GO:0046872">
    <property type="term" value="F:metal ion binding"/>
    <property type="evidence" value="ECO:0007669"/>
    <property type="project" value="UniProtKB-KW"/>
</dbReference>
<evidence type="ECO:0000313" key="9">
    <source>
        <dbReference type="Proteomes" id="UP000199288"/>
    </source>
</evidence>
<comment type="cofactor">
    <cofactor evidence="4">
        <name>Zn(2+)</name>
        <dbReference type="ChEBI" id="CHEBI:29105"/>
    </cofactor>
    <text evidence="4">Binds 2 Zn(2+) ions.</text>
</comment>
<evidence type="ECO:0000256" key="7">
    <source>
        <dbReference type="SAM" id="SignalP"/>
    </source>
</evidence>
<keyword evidence="6" id="KW-0472">Membrane</keyword>
<feature type="compositionally biased region" description="Basic and acidic residues" evidence="5">
    <location>
        <begin position="312"/>
        <end position="321"/>
    </location>
</feature>
<feature type="chain" id="PRO_5039418982" evidence="7">
    <location>
        <begin position="22"/>
        <end position="371"/>
    </location>
</feature>
<keyword evidence="4" id="KW-0460">Magnesium</keyword>
<feature type="transmembrane region" description="Helical" evidence="6">
    <location>
        <begin position="347"/>
        <end position="365"/>
    </location>
</feature>
<feature type="binding site" evidence="4">
    <location>
        <position position="137"/>
    </location>
    <ligand>
        <name>Zn(2+)</name>
        <dbReference type="ChEBI" id="CHEBI:29105"/>
        <label>2</label>
    </ligand>
</feature>
<keyword evidence="2 7" id="KW-0732">Signal</keyword>
<keyword evidence="9" id="KW-1185">Reference proteome</keyword>
<dbReference type="PANTHER" id="PTHR11596:SF5">
    <property type="entry name" value="ALKALINE PHOSPHATASE"/>
    <property type="match status" value="1"/>
</dbReference>
<gene>
    <name evidence="8" type="ORF">SAMN02910418_00821</name>
</gene>
<accession>A0A1H3Y067</accession>
<dbReference type="RefSeq" id="WP_222842369.1">
    <property type="nucleotide sequence ID" value="NZ_FNQV01000004.1"/>
</dbReference>
<feature type="binding site" evidence="4">
    <location>
        <position position="178"/>
    </location>
    <ligand>
        <name>Zn(2+)</name>
        <dbReference type="ChEBI" id="CHEBI:29105"/>
        <label>2</label>
    </ligand>
</feature>
<feature type="signal peptide" evidence="7">
    <location>
        <begin position="1"/>
        <end position="21"/>
    </location>
</feature>
<keyword evidence="6" id="KW-1133">Transmembrane helix</keyword>
<feature type="binding site" evidence="4">
    <location>
        <position position="133"/>
    </location>
    <ligand>
        <name>Zn(2+)</name>
        <dbReference type="ChEBI" id="CHEBI:29105"/>
        <label>2</label>
    </ligand>
</feature>
<keyword evidence="4" id="KW-0862">Zinc</keyword>
<keyword evidence="3" id="KW-0677">Repeat</keyword>
<dbReference type="AlphaFoldDB" id="A0A1H3Y067"/>
<dbReference type="Pfam" id="PF04886">
    <property type="entry name" value="PT"/>
    <property type="match status" value="1"/>
</dbReference>
<dbReference type="InterPro" id="IPR017850">
    <property type="entry name" value="Alkaline_phosphatase_core_sf"/>
</dbReference>
<evidence type="ECO:0000256" key="5">
    <source>
        <dbReference type="SAM" id="MobiDB-lite"/>
    </source>
</evidence>
<comment type="cofactor">
    <cofactor evidence="4">
        <name>Mg(2+)</name>
        <dbReference type="ChEBI" id="CHEBI:18420"/>
    </cofactor>
    <text evidence="4">Binds 1 Mg(2+) ion.</text>
</comment>
<organism evidence="8 9">
    <name type="scientific">Bowdeniella nasicola</name>
    <dbReference type="NCBI Taxonomy" id="208480"/>
    <lineage>
        <taxon>Bacteria</taxon>
        <taxon>Bacillati</taxon>
        <taxon>Actinomycetota</taxon>
        <taxon>Actinomycetes</taxon>
        <taxon>Actinomycetales</taxon>
        <taxon>Actinomycetaceae</taxon>
        <taxon>Bowdeniella</taxon>
    </lineage>
</organism>
<dbReference type="GO" id="GO:0004035">
    <property type="term" value="F:alkaline phosphatase activity"/>
    <property type="evidence" value="ECO:0007669"/>
    <property type="project" value="TreeGrafter"/>
</dbReference>
<evidence type="ECO:0000256" key="4">
    <source>
        <dbReference type="PIRSR" id="PIRSR601952-2"/>
    </source>
</evidence>